<comment type="caution">
    <text evidence="5">The sequence shown here is derived from an EMBL/GenBank/DDBJ whole genome shotgun (WGS) entry which is preliminary data.</text>
</comment>
<dbReference type="Gene3D" id="1.25.10.10">
    <property type="entry name" value="Leucine-rich Repeat Variant"/>
    <property type="match status" value="1"/>
</dbReference>
<dbReference type="SUPFAM" id="SSF48371">
    <property type="entry name" value="ARM repeat"/>
    <property type="match status" value="1"/>
</dbReference>
<dbReference type="PANTHER" id="PTHR16056:SF2">
    <property type="entry name" value="TESTIS-EXPRESSED PROTEIN 10"/>
    <property type="match status" value="1"/>
</dbReference>
<dbReference type="InterPro" id="IPR011989">
    <property type="entry name" value="ARM-like"/>
</dbReference>
<evidence type="ECO:0000313" key="5">
    <source>
        <dbReference type="EMBL" id="KAG6446034.1"/>
    </source>
</evidence>
<proteinExistence type="inferred from homology"/>
<keyword evidence="6" id="KW-1185">Reference proteome</keyword>
<dbReference type="EMBL" id="JH668328">
    <property type="protein sequence ID" value="KAG6446034.1"/>
    <property type="molecule type" value="Genomic_DNA"/>
</dbReference>
<accession>A0A921YWB5</accession>
<name>A0A921YWB5_MANSE</name>
<dbReference type="InterPro" id="IPR024679">
    <property type="entry name" value="Ipi1_N"/>
</dbReference>
<reference evidence="5" key="1">
    <citation type="journal article" date="2016" name="Insect Biochem. Mol. Biol.">
        <title>Multifaceted biological insights from a draft genome sequence of the tobacco hornworm moth, Manduca sexta.</title>
        <authorList>
            <person name="Kanost M.R."/>
            <person name="Arrese E.L."/>
            <person name="Cao X."/>
            <person name="Chen Y.R."/>
            <person name="Chellapilla S."/>
            <person name="Goldsmith M.R."/>
            <person name="Grosse-Wilde E."/>
            <person name="Heckel D.G."/>
            <person name="Herndon N."/>
            <person name="Jiang H."/>
            <person name="Papanicolaou A."/>
            <person name="Qu J."/>
            <person name="Soulages J.L."/>
            <person name="Vogel H."/>
            <person name="Walters J."/>
            <person name="Waterhouse R.M."/>
            <person name="Ahn S.J."/>
            <person name="Almeida F.C."/>
            <person name="An C."/>
            <person name="Aqrawi P."/>
            <person name="Bretschneider A."/>
            <person name="Bryant W.B."/>
            <person name="Bucks S."/>
            <person name="Chao H."/>
            <person name="Chevignon G."/>
            <person name="Christen J.M."/>
            <person name="Clarke D.F."/>
            <person name="Dittmer N.T."/>
            <person name="Ferguson L.C.F."/>
            <person name="Garavelou S."/>
            <person name="Gordon K.H.J."/>
            <person name="Gunaratna R.T."/>
            <person name="Han Y."/>
            <person name="Hauser F."/>
            <person name="He Y."/>
            <person name="Heidel-Fischer H."/>
            <person name="Hirsh A."/>
            <person name="Hu Y."/>
            <person name="Jiang H."/>
            <person name="Kalra D."/>
            <person name="Klinner C."/>
            <person name="Konig C."/>
            <person name="Kovar C."/>
            <person name="Kroll A.R."/>
            <person name="Kuwar S.S."/>
            <person name="Lee S.L."/>
            <person name="Lehman R."/>
            <person name="Li K."/>
            <person name="Li Z."/>
            <person name="Liang H."/>
            <person name="Lovelace S."/>
            <person name="Lu Z."/>
            <person name="Mansfield J.H."/>
            <person name="McCulloch K.J."/>
            <person name="Mathew T."/>
            <person name="Morton B."/>
            <person name="Muzny D.M."/>
            <person name="Neunemann D."/>
            <person name="Ongeri F."/>
            <person name="Pauchet Y."/>
            <person name="Pu L.L."/>
            <person name="Pyrousis I."/>
            <person name="Rao X.J."/>
            <person name="Redding A."/>
            <person name="Roesel C."/>
            <person name="Sanchez-Gracia A."/>
            <person name="Schaack S."/>
            <person name="Shukla A."/>
            <person name="Tetreau G."/>
            <person name="Wang Y."/>
            <person name="Xiong G.H."/>
            <person name="Traut W."/>
            <person name="Walsh T.K."/>
            <person name="Worley K.C."/>
            <person name="Wu D."/>
            <person name="Wu W."/>
            <person name="Wu Y.Q."/>
            <person name="Zhang X."/>
            <person name="Zou Z."/>
            <person name="Zucker H."/>
            <person name="Briscoe A.D."/>
            <person name="Burmester T."/>
            <person name="Clem R.J."/>
            <person name="Feyereisen R."/>
            <person name="Grimmelikhuijzen C.J.P."/>
            <person name="Hamodrakas S.J."/>
            <person name="Hansson B.S."/>
            <person name="Huguet E."/>
            <person name="Jermiin L.S."/>
            <person name="Lan Q."/>
            <person name="Lehman H.K."/>
            <person name="Lorenzen M."/>
            <person name="Merzendorfer H."/>
            <person name="Michalopoulos I."/>
            <person name="Morton D.B."/>
            <person name="Muthukrishnan S."/>
            <person name="Oakeshott J.G."/>
            <person name="Palmer W."/>
            <person name="Park Y."/>
            <person name="Passarelli A.L."/>
            <person name="Rozas J."/>
            <person name="Schwartz L.M."/>
            <person name="Smith W."/>
            <person name="Southgate A."/>
            <person name="Vilcinskas A."/>
            <person name="Vogt R."/>
            <person name="Wang P."/>
            <person name="Werren J."/>
            <person name="Yu X.Q."/>
            <person name="Zhou J.J."/>
            <person name="Brown S.J."/>
            <person name="Scherer S.E."/>
            <person name="Richards S."/>
            <person name="Blissard G.W."/>
        </authorList>
    </citation>
    <scope>NUCLEOTIDE SEQUENCE</scope>
</reference>
<gene>
    <name evidence="5" type="ORF">O3G_MSEX004217</name>
</gene>
<reference evidence="5" key="2">
    <citation type="submission" date="2020-12" db="EMBL/GenBank/DDBJ databases">
        <authorList>
            <person name="Kanost M."/>
        </authorList>
    </citation>
    <scope>NUCLEOTIDE SEQUENCE</scope>
</reference>
<dbReference type="Proteomes" id="UP000791440">
    <property type="component" value="Unassembled WGS sequence"/>
</dbReference>
<dbReference type="AlphaFoldDB" id="A0A921YWB5"/>
<dbReference type="InterPro" id="IPR016024">
    <property type="entry name" value="ARM-type_fold"/>
</dbReference>
<evidence type="ECO:0000313" key="6">
    <source>
        <dbReference type="Proteomes" id="UP000791440"/>
    </source>
</evidence>
<comment type="similarity">
    <text evidence="2">Belongs to the IPI1/TEX10 family.</text>
</comment>
<evidence type="ECO:0000256" key="1">
    <source>
        <dbReference type="ARBA" id="ARBA00004123"/>
    </source>
</evidence>
<sequence>MPKTGATRYQKFLKSEKAKTKLKAKKDLPKGTNVTKTNFKVKKIVIKEQLKKHEVTEALSTRKLNVKELLSRLNHFNTNTRTEALKDLMELVTVHPNVLDRNLGQLVLGITPLILNVEKVLRRESVKVLHIILSHASINNIDPFFDIISTYLRSAMTHIDNRIQEDSLLFLDILLSCTPRNVAQHFHKIMPNFLDMISKLRVDSKPGRTLTVNMGSQITSVKWRVKVLYRLQDYLDKFVHHNNMHETEKPVAVKTHIFDKTKLNHCKLFNPSYVSVCHLSCFSSKKSQEVEPIDEVAKFLEYIDTLMPLLFETWLEVCPNINSEKNFETVINEDGASLLKHILKVVCLLWQLIKYLSRKNPSSNMQTIFCQKYRQQFTQYFLNLFPYVTNTRLKAKSEGSEFGSSITDPKLVAENLEICNLFILMNPNVNMKSHNKEIVSVLNYIEKMFGQNTQEETNDIVIRVMHSIFSNEINSWTRSTSIMDSLFRKIVWTYFNKTSGLFKQQIFSLLCKISLNDKLGHFHNIDAHGMWLKNLPDILLGDSITVQTIDILHKFAVRNNNIFNSVIKPKLIMIVKNLPNIVISDAPNDTCSYHKLFSLLFWIKPWDGESLNLLEHQLLNNAYQSDHSKFILDTLKLRIGGVE</sequence>
<dbReference type="GO" id="GO:0071339">
    <property type="term" value="C:MLL1 complex"/>
    <property type="evidence" value="ECO:0007669"/>
    <property type="project" value="TreeGrafter"/>
</dbReference>
<feature type="domain" description="Pre-rRNA-processing protein Ipi1 N-terminal" evidence="4">
    <location>
        <begin position="140"/>
        <end position="235"/>
    </location>
</feature>
<keyword evidence="3" id="KW-0539">Nucleus</keyword>
<evidence type="ECO:0000256" key="3">
    <source>
        <dbReference type="ARBA" id="ARBA00023242"/>
    </source>
</evidence>
<comment type="subcellular location">
    <subcellularLocation>
        <location evidence="1">Nucleus</location>
    </subcellularLocation>
</comment>
<dbReference type="PANTHER" id="PTHR16056">
    <property type="entry name" value="REGULATOR OF MICROTUBULE DYNAMICS PROTEIN"/>
    <property type="match status" value="1"/>
</dbReference>
<dbReference type="OrthoDB" id="361362at2759"/>
<organism evidence="5 6">
    <name type="scientific">Manduca sexta</name>
    <name type="common">Tobacco hawkmoth</name>
    <name type="synonym">Tobacco hornworm</name>
    <dbReference type="NCBI Taxonomy" id="7130"/>
    <lineage>
        <taxon>Eukaryota</taxon>
        <taxon>Metazoa</taxon>
        <taxon>Ecdysozoa</taxon>
        <taxon>Arthropoda</taxon>
        <taxon>Hexapoda</taxon>
        <taxon>Insecta</taxon>
        <taxon>Pterygota</taxon>
        <taxon>Neoptera</taxon>
        <taxon>Endopterygota</taxon>
        <taxon>Lepidoptera</taxon>
        <taxon>Glossata</taxon>
        <taxon>Ditrysia</taxon>
        <taxon>Bombycoidea</taxon>
        <taxon>Sphingidae</taxon>
        <taxon>Sphinginae</taxon>
        <taxon>Sphingini</taxon>
        <taxon>Manduca</taxon>
    </lineage>
</organism>
<evidence type="ECO:0000259" key="4">
    <source>
        <dbReference type="Pfam" id="PF12333"/>
    </source>
</evidence>
<dbReference type="Pfam" id="PF12333">
    <property type="entry name" value="Ipi1_N"/>
    <property type="match status" value="1"/>
</dbReference>
<evidence type="ECO:0000256" key="2">
    <source>
        <dbReference type="ARBA" id="ARBA00006427"/>
    </source>
</evidence>
<protein>
    <recommendedName>
        <fullName evidence="4">Pre-rRNA-processing protein Ipi1 N-terminal domain-containing protein</fullName>
    </recommendedName>
</protein>